<dbReference type="FunCoup" id="M3XIK1">
    <property type="interactions" value="50"/>
</dbReference>
<dbReference type="EMBL" id="AFYH01010814">
    <property type="status" value="NOT_ANNOTATED_CDS"/>
    <property type="molecule type" value="Genomic_DNA"/>
</dbReference>
<dbReference type="GO" id="GO:0019902">
    <property type="term" value="F:phosphatase binding"/>
    <property type="evidence" value="ECO:0007669"/>
    <property type="project" value="TreeGrafter"/>
</dbReference>
<dbReference type="Ensembl" id="ENSLACT00000025394.1">
    <property type="protein sequence ID" value="ENSLACP00000022557.1"/>
    <property type="gene ID" value="ENSLACG00000006650.2"/>
</dbReference>
<dbReference type="Pfam" id="PF15691">
    <property type="entry name" value="PPP1R32"/>
    <property type="match status" value="1"/>
</dbReference>
<dbReference type="InterPro" id="IPR031410">
    <property type="entry name" value="SAXO4"/>
</dbReference>
<dbReference type="EMBL" id="AFYH01010815">
    <property type="status" value="NOT_ANNOTATED_CDS"/>
    <property type="molecule type" value="Genomic_DNA"/>
</dbReference>
<reference evidence="1" key="2">
    <citation type="submission" date="2025-08" db="UniProtKB">
        <authorList>
            <consortium name="Ensembl"/>
        </authorList>
    </citation>
    <scope>IDENTIFICATION</scope>
</reference>
<dbReference type="EMBL" id="AFYH01010812">
    <property type="status" value="NOT_ANNOTATED_CDS"/>
    <property type="molecule type" value="Genomic_DNA"/>
</dbReference>
<gene>
    <name evidence="1" type="primary">SAXO4</name>
</gene>
<sequence length="459" mass="51560">MGRIPVGTTSSCIKASHGADTNPLKFYSTTYATNYGQEGFVPRSCPHSGAGYKSNYHPAIYYTPSLDKLDNPIMGILLRDNYSSITKKHFVPYRVPHGCEPFPRSAHFSGTGFMREKAISFPDSKVVKSIHYNTRDYGGKTYPGLETKHRALLYKLNCKDTMEMENLGHGSTFMSTEYKTKYNPKIPDVPVLLQHKIVGPKEESGFTEGSDLDPIIYYPLSPFRAALPGQCTDRPTGISTMKVDYVANEVPHGDEFLPVVANRSERGTGFTKQLADPIHTKLHFLDVPSEVTDVKLEKVKKADPADYLNIINPGGLHSITHLNYTGLQRPAATQLDLLERVNIGEKEISGYAFNNGKYVFPAKDPEMADRYLTNTNLRFFDKTPKGLDRAGWTRGGIQRQVPDGFVLNNKGLKMVDGELNTLKILRGLHPHVARTIKTQDRFYDDHTHDHKLHPLELRF</sequence>
<proteinExistence type="predicted"/>
<dbReference type="EMBL" id="AFYH01010811">
    <property type="status" value="NOT_ANNOTATED_CDS"/>
    <property type="molecule type" value="Genomic_DNA"/>
</dbReference>
<dbReference type="PANTHER" id="PTHR34349:SF1">
    <property type="entry name" value="PROTEIN PHOSPHATASE 1 REGULATORY SUBUNIT 32"/>
    <property type="match status" value="1"/>
</dbReference>
<dbReference type="STRING" id="7897.ENSLACP00000022557"/>
<dbReference type="OMA" id="TTYNQRY"/>
<dbReference type="RefSeq" id="XP_014349648.1">
    <property type="nucleotide sequence ID" value="XM_014494162.2"/>
</dbReference>
<reference evidence="1" key="3">
    <citation type="submission" date="2025-09" db="UniProtKB">
        <authorList>
            <consortium name="Ensembl"/>
        </authorList>
    </citation>
    <scope>IDENTIFICATION</scope>
</reference>
<accession>M3XIK1</accession>
<dbReference type="OrthoDB" id="9980630at2759"/>
<dbReference type="EMBL" id="AFYH01010810">
    <property type="status" value="NOT_ANNOTATED_CDS"/>
    <property type="molecule type" value="Genomic_DNA"/>
</dbReference>
<dbReference type="EMBL" id="AFYH01010817">
    <property type="status" value="NOT_ANNOTATED_CDS"/>
    <property type="molecule type" value="Genomic_DNA"/>
</dbReference>
<dbReference type="EMBL" id="AFYH01010813">
    <property type="status" value="NOT_ANNOTATED_CDS"/>
    <property type="molecule type" value="Genomic_DNA"/>
</dbReference>
<dbReference type="InParanoid" id="M3XIK1"/>
<dbReference type="PANTHER" id="PTHR34349">
    <property type="entry name" value="PROTEIN PHOSPHATASE 1 REGULATORY SUBUNIT 32"/>
    <property type="match status" value="1"/>
</dbReference>
<dbReference type="CTD" id="220004"/>
<protein>
    <submittedName>
        <fullName evidence="1">Stabilizer of axonemal microtubules 4</fullName>
    </submittedName>
</protein>
<name>M3XIK1_LATCH</name>
<dbReference type="GeneTree" id="ENSGT00390000003127"/>
<reference evidence="2" key="1">
    <citation type="submission" date="2011-08" db="EMBL/GenBank/DDBJ databases">
        <title>The draft genome of Latimeria chalumnae.</title>
        <authorList>
            <person name="Di Palma F."/>
            <person name="Alfoldi J."/>
            <person name="Johnson J."/>
            <person name="Berlin A."/>
            <person name="Gnerre S."/>
            <person name="Jaffe D."/>
            <person name="MacCallum I."/>
            <person name="Young S."/>
            <person name="Walker B.J."/>
            <person name="Lander E."/>
            <person name="Lindblad-Toh K."/>
        </authorList>
    </citation>
    <scope>NUCLEOTIDE SEQUENCE [LARGE SCALE GENOMIC DNA]</scope>
    <source>
        <strain evidence="2">Wild caught</strain>
    </source>
</reference>
<keyword evidence="2" id="KW-1185">Reference proteome</keyword>
<dbReference type="GeneID" id="106705255"/>
<dbReference type="EMBL" id="AFYH01010816">
    <property type="status" value="NOT_ANNOTATED_CDS"/>
    <property type="molecule type" value="Genomic_DNA"/>
</dbReference>
<dbReference type="EMBL" id="AFYH01010809">
    <property type="status" value="NOT_ANNOTATED_CDS"/>
    <property type="molecule type" value="Genomic_DNA"/>
</dbReference>
<dbReference type="KEGG" id="lcm:106705255"/>
<dbReference type="AlphaFoldDB" id="M3XIK1"/>
<evidence type="ECO:0000313" key="1">
    <source>
        <dbReference type="Ensembl" id="ENSLACP00000022557.1"/>
    </source>
</evidence>
<dbReference type="eggNOG" id="ENOG502QR8X">
    <property type="taxonomic scope" value="Eukaryota"/>
</dbReference>
<evidence type="ECO:0000313" key="2">
    <source>
        <dbReference type="Proteomes" id="UP000008672"/>
    </source>
</evidence>
<organism evidence="1 2">
    <name type="scientific">Latimeria chalumnae</name>
    <name type="common">Coelacanth</name>
    <dbReference type="NCBI Taxonomy" id="7897"/>
    <lineage>
        <taxon>Eukaryota</taxon>
        <taxon>Metazoa</taxon>
        <taxon>Chordata</taxon>
        <taxon>Craniata</taxon>
        <taxon>Vertebrata</taxon>
        <taxon>Euteleostomi</taxon>
        <taxon>Coelacanthiformes</taxon>
        <taxon>Coelacanthidae</taxon>
        <taxon>Latimeria</taxon>
    </lineage>
</organism>
<dbReference type="Proteomes" id="UP000008672">
    <property type="component" value="Unassembled WGS sequence"/>
</dbReference>